<dbReference type="AlphaFoldDB" id="A0AAU7DUA3"/>
<evidence type="ECO:0000256" key="1">
    <source>
        <dbReference type="ARBA" id="ARBA00004651"/>
    </source>
</evidence>
<protein>
    <submittedName>
        <fullName evidence="9">BCCT family transporter</fullName>
    </submittedName>
</protein>
<feature type="transmembrane region" description="Helical" evidence="8">
    <location>
        <begin position="56"/>
        <end position="75"/>
    </location>
</feature>
<comment type="subcellular location">
    <subcellularLocation>
        <location evidence="1">Cell membrane</location>
        <topology evidence="1">Multi-pass membrane protein</topology>
    </subcellularLocation>
</comment>
<feature type="transmembrane region" description="Helical" evidence="8">
    <location>
        <begin position="196"/>
        <end position="217"/>
    </location>
</feature>
<feature type="transmembrane region" description="Helical" evidence="8">
    <location>
        <begin position="95"/>
        <end position="115"/>
    </location>
</feature>
<feature type="transmembrane region" description="Helical" evidence="8">
    <location>
        <begin position="358"/>
        <end position="380"/>
    </location>
</feature>
<dbReference type="NCBIfam" id="TIGR00842">
    <property type="entry name" value="bcct"/>
    <property type="match status" value="1"/>
</dbReference>
<feature type="transmembrane region" description="Helical" evidence="8">
    <location>
        <begin position="479"/>
        <end position="502"/>
    </location>
</feature>
<feature type="transmembrane region" description="Helical" evidence="8">
    <location>
        <begin position="267"/>
        <end position="287"/>
    </location>
</feature>
<dbReference type="GO" id="GO:0022857">
    <property type="term" value="F:transmembrane transporter activity"/>
    <property type="evidence" value="ECO:0007669"/>
    <property type="project" value="InterPro"/>
</dbReference>
<keyword evidence="7 8" id="KW-0472">Membrane</keyword>
<gene>
    <name evidence="9" type="ORF">V5R04_08750</name>
</gene>
<feature type="transmembrane region" description="Helical" evidence="8">
    <location>
        <begin position="237"/>
        <end position="255"/>
    </location>
</feature>
<dbReference type="PANTHER" id="PTHR30047">
    <property type="entry name" value="HIGH-AFFINITY CHOLINE TRANSPORT PROTEIN-RELATED"/>
    <property type="match status" value="1"/>
</dbReference>
<evidence type="ECO:0000313" key="9">
    <source>
        <dbReference type="EMBL" id="XBH20341.1"/>
    </source>
</evidence>
<evidence type="ECO:0000256" key="7">
    <source>
        <dbReference type="ARBA" id="ARBA00023136"/>
    </source>
</evidence>
<evidence type="ECO:0000256" key="6">
    <source>
        <dbReference type="ARBA" id="ARBA00022989"/>
    </source>
</evidence>
<keyword evidence="4" id="KW-1003">Cell membrane</keyword>
<dbReference type="InterPro" id="IPR000060">
    <property type="entry name" value="BCCT_transptr"/>
</dbReference>
<dbReference type="PANTHER" id="PTHR30047:SF7">
    <property type="entry name" value="HIGH-AFFINITY CHOLINE TRANSPORT PROTEIN"/>
    <property type="match status" value="1"/>
</dbReference>
<feature type="transmembrane region" description="Helical" evidence="8">
    <location>
        <begin position="412"/>
        <end position="438"/>
    </location>
</feature>
<keyword evidence="5 8" id="KW-0812">Transmembrane</keyword>
<name>A0AAU7DUA3_9MICO</name>
<sequence>MVITESLQKKSASVSRRVFWPAAITVLVFVAFAVIVPDTAEAFFLAIQTKVINTFSWYYVLIAAAFVAFALYMGFSKFGDIKLGKDDDEPEFSNLSWLALLFAAGMGIGLVFYGLGEPLSHFASPRPGVTGSPEDLAQYSLRQTYLHWGVHAWAIYAVVGLALAYAIHRRGRPISIRWALEPLLGQRVRGRLGDTIDVIALVGTIFGVATSLGLGVLQIASGLEAINLAEPSNSLNIVLIIAITGFVIFSVVTGVDRGMKWLSNTNLSLAALLAIALLAFGPTVFLLREFVQSIGSYLQNIVGLSFTVSAFEGEAGEIWQGAWTTFYWGWWMSWAPFVGVFIARISKGRTVRQFVTGVLLVPTLVTFLWFSIVGGTGIYMQLTGKAELVGADGSINVEASLFDMLDHLPGSALLTVGFLILIAVFFITSADSGALVMAMIASGGQAEPKTWLRVAFACLSSALAIALLVAGGLNALKTAAILIALPFSFVMIAMCWSTFVAFGRENRAYAKAQRAAFRDHIGDYYGLEVEEPIMRSGPRLRWPLIRMPKPKPKAPIAVTVEFDQSITDEQAADFAETTVVKVAADGSVSTDQVEEATIEHDPVSEVMPDLGVVESFDQDQQTEK</sequence>
<evidence type="ECO:0000256" key="4">
    <source>
        <dbReference type="ARBA" id="ARBA00022475"/>
    </source>
</evidence>
<feature type="transmembrane region" description="Helical" evidence="8">
    <location>
        <begin position="145"/>
        <end position="167"/>
    </location>
</feature>
<evidence type="ECO:0000256" key="3">
    <source>
        <dbReference type="ARBA" id="ARBA00022448"/>
    </source>
</evidence>
<feature type="transmembrane region" description="Helical" evidence="8">
    <location>
        <begin position="328"/>
        <end position="346"/>
    </location>
</feature>
<keyword evidence="3" id="KW-0813">Transport</keyword>
<evidence type="ECO:0000256" key="2">
    <source>
        <dbReference type="ARBA" id="ARBA00005658"/>
    </source>
</evidence>
<keyword evidence="6 8" id="KW-1133">Transmembrane helix</keyword>
<dbReference type="EMBL" id="CP146203">
    <property type="protein sequence ID" value="XBH20341.1"/>
    <property type="molecule type" value="Genomic_DNA"/>
</dbReference>
<feature type="transmembrane region" description="Helical" evidence="8">
    <location>
        <begin position="18"/>
        <end position="36"/>
    </location>
</feature>
<comment type="similarity">
    <text evidence="2">Belongs to the BCCT transporter (TC 2.A.15) family.</text>
</comment>
<accession>A0AAU7DUA3</accession>
<evidence type="ECO:0000256" key="5">
    <source>
        <dbReference type="ARBA" id="ARBA00022692"/>
    </source>
</evidence>
<reference evidence="9" key="1">
    <citation type="submission" date="2024-02" db="EMBL/GenBank/DDBJ databases">
        <title>Tomenella chthoni gen. nov. sp. nov., a member of the family Jonesiaceae isolated from bat guano.</title>
        <authorList>
            <person name="Miller S.L."/>
            <person name="King J."/>
            <person name="Sankaranarayanan K."/>
            <person name="Lawson P.A."/>
        </authorList>
    </citation>
    <scope>NUCLEOTIDE SEQUENCE</scope>
    <source>
        <strain evidence="9">BS-20</strain>
    </source>
</reference>
<dbReference type="GO" id="GO:0005886">
    <property type="term" value="C:plasma membrane"/>
    <property type="evidence" value="ECO:0007669"/>
    <property type="project" value="UniProtKB-SubCell"/>
</dbReference>
<organism evidence="9">
    <name type="scientific">Jonesiaceae bacterium BS-20</name>
    <dbReference type="NCBI Taxonomy" id="3120821"/>
    <lineage>
        <taxon>Bacteria</taxon>
        <taxon>Bacillati</taxon>
        <taxon>Actinomycetota</taxon>
        <taxon>Actinomycetes</taxon>
        <taxon>Micrococcales</taxon>
        <taxon>Jonesiaceae</taxon>
    </lineage>
</organism>
<proteinExistence type="inferred from homology"/>
<dbReference type="Pfam" id="PF02028">
    <property type="entry name" value="BCCT"/>
    <property type="match status" value="1"/>
</dbReference>
<evidence type="ECO:0000256" key="8">
    <source>
        <dbReference type="SAM" id="Phobius"/>
    </source>
</evidence>
<feature type="transmembrane region" description="Helical" evidence="8">
    <location>
        <begin position="450"/>
        <end position="473"/>
    </location>
</feature>